<dbReference type="RefSeq" id="WP_185799770.1">
    <property type="nucleotide sequence ID" value="NZ_JACJVJ010000001.1"/>
</dbReference>
<dbReference type="InterPro" id="IPR010895">
    <property type="entry name" value="CHRD"/>
</dbReference>
<reference evidence="3 4" key="1">
    <citation type="submission" date="2020-08" db="EMBL/GenBank/DDBJ databases">
        <title>Draft genome sequence of Parasphingopyxis sp. GrpM-11.</title>
        <authorList>
            <person name="Oh J."/>
            <person name="Roh D.-H."/>
        </authorList>
    </citation>
    <scope>NUCLEOTIDE SEQUENCE [LARGE SCALE GENOMIC DNA]</scope>
    <source>
        <strain evidence="3 4">GrpM-11</strain>
    </source>
</reference>
<protein>
    <submittedName>
        <fullName evidence="3">CHRD domain-containing protein</fullName>
    </submittedName>
</protein>
<dbReference type="Proteomes" id="UP000564378">
    <property type="component" value="Unassembled WGS sequence"/>
</dbReference>
<feature type="domain" description="CHRD" evidence="2">
    <location>
        <begin position="27"/>
        <end position="144"/>
    </location>
</feature>
<evidence type="ECO:0000256" key="1">
    <source>
        <dbReference type="SAM" id="SignalP"/>
    </source>
</evidence>
<feature type="chain" id="PRO_5032796029" evidence="1">
    <location>
        <begin position="24"/>
        <end position="144"/>
    </location>
</feature>
<gene>
    <name evidence="3" type="ORF">H6P80_02535</name>
</gene>
<evidence type="ECO:0000313" key="4">
    <source>
        <dbReference type="Proteomes" id="UP000564378"/>
    </source>
</evidence>
<accession>A0A842HVU7</accession>
<dbReference type="SMART" id="SM00754">
    <property type="entry name" value="CHRD"/>
    <property type="match status" value="1"/>
</dbReference>
<evidence type="ECO:0000313" key="3">
    <source>
        <dbReference type="EMBL" id="MBC2776491.1"/>
    </source>
</evidence>
<dbReference type="EMBL" id="JACJVJ010000001">
    <property type="protein sequence ID" value="MBC2776491.1"/>
    <property type="molecule type" value="Genomic_DNA"/>
</dbReference>
<dbReference type="Pfam" id="PF07452">
    <property type="entry name" value="CHRD"/>
    <property type="match status" value="1"/>
</dbReference>
<dbReference type="AlphaFoldDB" id="A0A842HVU7"/>
<evidence type="ECO:0000259" key="2">
    <source>
        <dbReference type="SMART" id="SM00754"/>
    </source>
</evidence>
<comment type="caution">
    <text evidence="3">The sequence shown here is derived from an EMBL/GenBank/DDBJ whole genome shotgun (WGS) entry which is preliminary data.</text>
</comment>
<organism evidence="3 4">
    <name type="scientific">Parasphingopyxis marina</name>
    <dbReference type="NCBI Taxonomy" id="2761622"/>
    <lineage>
        <taxon>Bacteria</taxon>
        <taxon>Pseudomonadati</taxon>
        <taxon>Pseudomonadota</taxon>
        <taxon>Alphaproteobacteria</taxon>
        <taxon>Sphingomonadales</taxon>
        <taxon>Sphingomonadaceae</taxon>
        <taxon>Parasphingopyxis</taxon>
    </lineage>
</organism>
<feature type="signal peptide" evidence="1">
    <location>
        <begin position="1"/>
        <end position="23"/>
    </location>
</feature>
<keyword evidence="4" id="KW-1185">Reference proteome</keyword>
<keyword evidence="1" id="KW-0732">Signal</keyword>
<proteinExistence type="predicted"/>
<sequence length="144" mass="14712">MRNISCFAALIAAAIGLAGPAAAQEEESYFADLSGANEAPGPGDADGTGIATLEWHAENEQFCYVLAVENIGTATAAHVHRGAVGEAGPPVLTLDAPGADGGSDGCLDATAALRREIRENPAGFYFNVHNADHPAGAIRGQLER</sequence>
<name>A0A842HVU7_9SPHN</name>